<dbReference type="PANTHER" id="PTHR11707">
    <property type="entry name" value="L-ASPARAGINASE"/>
    <property type="match status" value="1"/>
</dbReference>
<dbReference type="Proteomes" id="UP000230292">
    <property type="component" value="Unassembled WGS sequence"/>
</dbReference>
<dbReference type="InterPro" id="IPR027474">
    <property type="entry name" value="L-asparaginase_N"/>
</dbReference>
<comment type="caution">
    <text evidence="2">The sequence shown here is derived from an EMBL/GenBank/DDBJ whole genome shotgun (WGS) entry which is preliminary data.</text>
</comment>
<accession>A0A2M7H570</accession>
<dbReference type="PROSITE" id="PS51732">
    <property type="entry name" value="ASN_GLN_ASE_3"/>
    <property type="match status" value="1"/>
</dbReference>
<dbReference type="Gene3D" id="3.40.50.1170">
    <property type="entry name" value="L-asparaginase, N-terminal domain"/>
    <property type="match status" value="1"/>
</dbReference>
<dbReference type="PANTHER" id="PTHR11707:SF28">
    <property type="entry name" value="60 KDA LYSOPHOSPHOLIPASE"/>
    <property type="match status" value="1"/>
</dbReference>
<dbReference type="SMART" id="SM00870">
    <property type="entry name" value="Asparaginase"/>
    <property type="match status" value="1"/>
</dbReference>
<dbReference type="InterPro" id="IPR037152">
    <property type="entry name" value="L-asparaginase_N_sf"/>
</dbReference>
<dbReference type="Pfam" id="PF00710">
    <property type="entry name" value="Asparaginase"/>
    <property type="match status" value="1"/>
</dbReference>
<dbReference type="EMBL" id="PFGC01000007">
    <property type="protein sequence ID" value="PIW37382.1"/>
    <property type="molecule type" value="Genomic_DNA"/>
</dbReference>
<dbReference type="PIRSF" id="PIRSF500176">
    <property type="entry name" value="L_ASNase"/>
    <property type="match status" value="1"/>
</dbReference>
<dbReference type="AlphaFoldDB" id="A0A2M7H570"/>
<evidence type="ECO:0000313" key="3">
    <source>
        <dbReference type="Proteomes" id="UP000230292"/>
    </source>
</evidence>
<reference evidence="2 3" key="1">
    <citation type="submission" date="2017-09" db="EMBL/GenBank/DDBJ databases">
        <title>Depth-based differentiation of microbial function through sediment-hosted aquifers and enrichment of novel symbionts in the deep terrestrial subsurface.</title>
        <authorList>
            <person name="Probst A.J."/>
            <person name="Ladd B."/>
            <person name="Jarett J.K."/>
            <person name="Geller-Mcgrath D.E."/>
            <person name="Sieber C.M."/>
            <person name="Emerson J.B."/>
            <person name="Anantharaman K."/>
            <person name="Thomas B.C."/>
            <person name="Malmstrom R."/>
            <person name="Stieglmeier M."/>
            <person name="Klingl A."/>
            <person name="Woyke T."/>
            <person name="Ryan C.M."/>
            <person name="Banfield J.F."/>
        </authorList>
    </citation>
    <scope>NUCLEOTIDE SEQUENCE [LARGE SCALE GENOMIC DNA]</scope>
    <source>
        <strain evidence="2">CG15_BIG_FIL_POST_REV_8_21_14_020_45_12</strain>
    </source>
</reference>
<protein>
    <recommendedName>
        <fullName evidence="1">L-asparaginase N-terminal domain-containing protein</fullName>
    </recommendedName>
</protein>
<evidence type="ECO:0000259" key="1">
    <source>
        <dbReference type="Pfam" id="PF00710"/>
    </source>
</evidence>
<dbReference type="GO" id="GO:0004067">
    <property type="term" value="F:asparaginase activity"/>
    <property type="evidence" value="ECO:0007669"/>
    <property type="project" value="UniProtKB-UniRule"/>
</dbReference>
<dbReference type="SUPFAM" id="SSF53774">
    <property type="entry name" value="Glutaminase/Asparaginase"/>
    <property type="match status" value="1"/>
</dbReference>
<feature type="domain" description="L-asparaginase N-terminal" evidence="1">
    <location>
        <begin position="6"/>
        <end position="193"/>
    </location>
</feature>
<evidence type="ECO:0000313" key="2">
    <source>
        <dbReference type="EMBL" id="PIW37382.1"/>
    </source>
</evidence>
<gene>
    <name evidence="2" type="ORF">COW24_00395</name>
</gene>
<sequence>MSTPEKIIVIYTGGEMGQIGDRRGQQGGLSHLQSSLQNRWTGPPLENTEWREFLIDGSSLTLNNWSTQVINDLAAMVGEAHEEAVNGVVVIAESQLIVPVAASLAYQFEGLRKPIVFTGSVRTMDQARTDAVENFTDAVSFAQYSGVLPSVPRIPEVIISSHRNIWRAAEARHVSVSGYDQFGSSHHEPIAEHLGDVRGFVVQVNRATEIIRWPADEQRFQIHELDTTKSVTAISTASIDESIIMSSLQIAAESSDGLVVNYPLGSDGPLVRIAQAFPELPIICHGKVSEDLPNLIPMNGDHLDNSATIAKLHYILSRTSDLRAVRALYLANLRGERQGKIDSERAIMRRFENAIEPRLRPMR</sequence>
<dbReference type="InterPro" id="IPR006034">
    <property type="entry name" value="Asparaginase/glutaminase-like"/>
</dbReference>
<name>A0A2M7H570_9BACT</name>
<dbReference type="InterPro" id="IPR036152">
    <property type="entry name" value="Asp/glu_Ase-like_sf"/>
</dbReference>
<dbReference type="PIRSF" id="PIRSF001220">
    <property type="entry name" value="L-ASNase_gatD"/>
    <property type="match status" value="1"/>
</dbReference>
<organism evidence="2 3">
    <name type="scientific">Candidatus Kerfeldbacteria bacterium CG15_BIG_FIL_POST_REV_8_21_14_020_45_12</name>
    <dbReference type="NCBI Taxonomy" id="2014247"/>
    <lineage>
        <taxon>Bacteria</taxon>
        <taxon>Candidatus Kerfeldiibacteriota</taxon>
    </lineage>
</organism>
<proteinExistence type="predicted"/>